<feature type="domain" description="HTH myb-type" evidence="4">
    <location>
        <begin position="401"/>
        <end position="448"/>
    </location>
</feature>
<dbReference type="Proteomes" id="UP000193920">
    <property type="component" value="Unassembled WGS sequence"/>
</dbReference>
<evidence type="ECO:0000313" key="6">
    <source>
        <dbReference type="Proteomes" id="UP000193920"/>
    </source>
</evidence>
<feature type="region of interest" description="Disordered" evidence="1">
    <location>
        <begin position="518"/>
        <end position="567"/>
    </location>
</feature>
<feature type="compositionally biased region" description="Basic residues" evidence="1">
    <location>
        <begin position="370"/>
        <end position="379"/>
    </location>
</feature>
<evidence type="ECO:0000259" key="4">
    <source>
        <dbReference type="PROSITE" id="PS51294"/>
    </source>
</evidence>
<keyword evidence="6" id="KW-1185">Reference proteome</keyword>
<dbReference type="Gene3D" id="1.20.58.1880">
    <property type="match status" value="1"/>
</dbReference>
<evidence type="ECO:0000313" key="5">
    <source>
        <dbReference type="EMBL" id="ORY23978.1"/>
    </source>
</evidence>
<sequence length="744" mass="87631">MKIEALRLKKEKEEEEKRKQDYLEAKKNELFHSDNETDTEVEKFKLLYQSICDDNKMEIENNLISKHEDDIQSYLDTISMNKNAYKDQINYIIEKNNNIHKKIRPILFKKLLNHYNIIKHKEKFLKYKYKSYYQNWKNNIELLDQSKPLRRNFAKELNPKAFNFIYTRSKHTFTSDMARSEAEFEDILARLQSETDNASGYDERKSARIPPMILNSIDKYNERYVNRNQLVEDPKKDLDEYNSFFYWTDEEKKIFRSKLIQYGKNFTKIAECLEFKSTANCVQYYYREKNKEGFKKMLKRAATGNHGKRRRNANGPRRKTNKVQQSDPIREKELAKRRKERENSHLDDDSYQAKRKKIKNNGLDNDKYNSKKNKNRRTSHPPSADEDFEESSQPHYEEVARWTEEDKDKAMEAFKLFGRDFASVSQMVGTKTEDQCRNFYHNYKRKLNLDVVVKEFDRSRKNKKSNKNNNKLGDIETSVSSANMEDSVDSTSLYEKSNGKKDNEKIKNIKEENSLKENIIPTERIKQENNKVNKEKAGNEKNQDKKNNNDISTQKITQSNSVSGTNVKVNNININNSKANKEKISSEKIISYNDEKLEDIKITDIKNTTSGIDYNKKSSTVIKIKLENKTLNVDIGNDRINKNNQKDIDKIEDKNISTSNVTIKNVISKQQNSNTINTDKKSLKYNNELTTNKEKIATSVALNNNSKEDIDLNNQSHLYSKVKESQYKTIFLQISLIQNYLMTK</sequence>
<dbReference type="EMBL" id="MCOG01000228">
    <property type="protein sequence ID" value="ORY23978.1"/>
    <property type="molecule type" value="Genomic_DNA"/>
</dbReference>
<feature type="domain" description="SANT" evidence="3">
    <location>
        <begin position="247"/>
        <end position="293"/>
    </location>
</feature>
<feature type="compositionally biased region" description="Basic and acidic residues" evidence="1">
    <location>
        <begin position="523"/>
        <end position="548"/>
    </location>
</feature>
<dbReference type="GO" id="GO:0032991">
    <property type="term" value="C:protein-containing complex"/>
    <property type="evidence" value="ECO:0007669"/>
    <property type="project" value="UniProtKB-ARBA"/>
</dbReference>
<evidence type="ECO:0000259" key="3">
    <source>
        <dbReference type="PROSITE" id="PS51293"/>
    </source>
</evidence>
<dbReference type="SUPFAM" id="SSF46689">
    <property type="entry name" value="Homeodomain-like"/>
    <property type="match status" value="2"/>
</dbReference>
<proteinExistence type="predicted"/>
<feature type="compositionally biased region" description="Basic residues" evidence="1">
    <location>
        <begin position="306"/>
        <end position="321"/>
    </location>
</feature>
<dbReference type="Gene3D" id="1.10.10.60">
    <property type="entry name" value="Homeodomain-like"/>
    <property type="match status" value="1"/>
</dbReference>
<dbReference type="InterPro" id="IPR017884">
    <property type="entry name" value="SANT_dom"/>
</dbReference>
<dbReference type="Pfam" id="PF00249">
    <property type="entry name" value="Myb_DNA-binding"/>
    <property type="match status" value="2"/>
</dbReference>
<dbReference type="STRING" id="1754190.A0A1Y2AN32"/>
<dbReference type="InterPro" id="IPR051571">
    <property type="entry name" value="N-CoR_corepressor"/>
</dbReference>
<dbReference type="AlphaFoldDB" id="A0A1Y2AN32"/>
<feature type="compositionally biased region" description="Polar residues" evidence="1">
    <location>
        <begin position="477"/>
        <end position="495"/>
    </location>
</feature>
<feature type="region of interest" description="Disordered" evidence="1">
    <location>
        <begin position="300"/>
        <end position="399"/>
    </location>
</feature>
<dbReference type="PROSITE" id="PS50090">
    <property type="entry name" value="MYB_LIKE"/>
    <property type="match status" value="1"/>
</dbReference>
<feature type="compositionally biased region" description="Basic and acidic residues" evidence="1">
    <location>
        <begin position="328"/>
        <end position="352"/>
    </location>
</feature>
<dbReference type="InterPro" id="IPR001005">
    <property type="entry name" value="SANT/Myb"/>
</dbReference>
<gene>
    <name evidence="5" type="ORF">LY90DRAFT_514814</name>
</gene>
<evidence type="ECO:0008006" key="7">
    <source>
        <dbReference type="Google" id="ProtNLM"/>
    </source>
</evidence>
<dbReference type="GO" id="GO:0000785">
    <property type="term" value="C:chromatin"/>
    <property type="evidence" value="ECO:0007669"/>
    <property type="project" value="TreeGrafter"/>
</dbReference>
<dbReference type="CDD" id="cd00167">
    <property type="entry name" value="SANT"/>
    <property type="match status" value="1"/>
</dbReference>
<protein>
    <recommendedName>
        <fullName evidence="7">SANT domain-containing protein</fullName>
    </recommendedName>
</protein>
<feature type="domain" description="Myb-like" evidence="2">
    <location>
        <begin position="401"/>
        <end position="444"/>
    </location>
</feature>
<dbReference type="GO" id="GO:0006357">
    <property type="term" value="P:regulation of transcription by RNA polymerase II"/>
    <property type="evidence" value="ECO:0007669"/>
    <property type="project" value="TreeGrafter"/>
</dbReference>
<dbReference type="OrthoDB" id="10258692at2759"/>
<comment type="caution">
    <text evidence="5">The sequence shown here is derived from an EMBL/GenBank/DDBJ whole genome shotgun (WGS) entry which is preliminary data.</text>
</comment>
<feature type="compositionally biased region" description="Polar residues" evidence="1">
    <location>
        <begin position="551"/>
        <end position="565"/>
    </location>
</feature>
<organism evidence="5 6">
    <name type="scientific">Neocallimastix californiae</name>
    <dbReference type="NCBI Taxonomy" id="1754190"/>
    <lineage>
        <taxon>Eukaryota</taxon>
        <taxon>Fungi</taxon>
        <taxon>Fungi incertae sedis</taxon>
        <taxon>Chytridiomycota</taxon>
        <taxon>Chytridiomycota incertae sedis</taxon>
        <taxon>Neocallimastigomycetes</taxon>
        <taxon>Neocallimastigales</taxon>
        <taxon>Neocallimastigaceae</taxon>
        <taxon>Neocallimastix</taxon>
    </lineage>
</organism>
<dbReference type="SMART" id="SM00717">
    <property type="entry name" value="SANT"/>
    <property type="match status" value="2"/>
</dbReference>
<evidence type="ECO:0000256" key="1">
    <source>
        <dbReference type="SAM" id="MobiDB-lite"/>
    </source>
</evidence>
<dbReference type="InterPro" id="IPR017930">
    <property type="entry name" value="Myb_dom"/>
</dbReference>
<dbReference type="PANTHER" id="PTHR13992">
    <property type="entry name" value="NUCLEAR RECEPTOR CO-REPRESSOR RELATED NCOR"/>
    <property type="match status" value="1"/>
</dbReference>
<dbReference type="InterPro" id="IPR009057">
    <property type="entry name" value="Homeodomain-like_sf"/>
</dbReference>
<dbReference type="PANTHER" id="PTHR13992:SF39">
    <property type="entry name" value="SMRTER, ISOFORM G"/>
    <property type="match status" value="1"/>
</dbReference>
<accession>A0A1Y2AN32</accession>
<evidence type="ECO:0000259" key="2">
    <source>
        <dbReference type="PROSITE" id="PS50090"/>
    </source>
</evidence>
<name>A0A1Y2AN32_9FUNG</name>
<reference evidence="5 6" key="1">
    <citation type="submission" date="2016-08" db="EMBL/GenBank/DDBJ databases">
        <title>A Parts List for Fungal Cellulosomes Revealed by Comparative Genomics.</title>
        <authorList>
            <consortium name="DOE Joint Genome Institute"/>
            <person name="Haitjema C.H."/>
            <person name="Gilmore S.P."/>
            <person name="Henske J.K."/>
            <person name="Solomon K.V."/>
            <person name="De Groot R."/>
            <person name="Kuo A."/>
            <person name="Mondo S.J."/>
            <person name="Salamov A.A."/>
            <person name="Labutti K."/>
            <person name="Zhao Z."/>
            <person name="Chiniquy J."/>
            <person name="Barry K."/>
            <person name="Brewer H.M."/>
            <person name="Purvine S.O."/>
            <person name="Wright A.T."/>
            <person name="Boxma B."/>
            <person name="Van Alen T."/>
            <person name="Hackstein J.H."/>
            <person name="Baker S.E."/>
            <person name="Grigoriev I.V."/>
            <person name="O'Malley M.A."/>
        </authorList>
    </citation>
    <scope>NUCLEOTIDE SEQUENCE [LARGE SCALE GENOMIC DNA]</scope>
    <source>
        <strain evidence="5 6">G1</strain>
    </source>
</reference>
<dbReference type="GO" id="GO:0005654">
    <property type="term" value="C:nucleoplasm"/>
    <property type="evidence" value="ECO:0007669"/>
    <property type="project" value="UniProtKB-ARBA"/>
</dbReference>
<dbReference type="PROSITE" id="PS51293">
    <property type="entry name" value="SANT"/>
    <property type="match status" value="2"/>
</dbReference>
<feature type="domain" description="SANT" evidence="3">
    <location>
        <begin position="397"/>
        <end position="448"/>
    </location>
</feature>
<dbReference type="PROSITE" id="PS51294">
    <property type="entry name" value="HTH_MYB"/>
    <property type="match status" value="1"/>
</dbReference>
<feature type="region of interest" description="Disordered" evidence="1">
    <location>
        <begin position="458"/>
        <end position="499"/>
    </location>
</feature>